<dbReference type="Proteomes" id="UP000001514">
    <property type="component" value="Unassembled WGS sequence"/>
</dbReference>
<dbReference type="PROSITE" id="PS51194">
    <property type="entry name" value="HELICASE_CTER"/>
    <property type="match status" value="1"/>
</dbReference>
<accession>D8S3R5</accession>
<name>D8S3R5_SELML</name>
<proteinExistence type="predicted"/>
<dbReference type="CDD" id="cd00268">
    <property type="entry name" value="DEADc"/>
    <property type="match status" value="1"/>
</dbReference>
<dbReference type="InterPro" id="IPR011545">
    <property type="entry name" value="DEAD/DEAH_box_helicase_dom"/>
</dbReference>
<evidence type="ECO:0008006" key="11">
    <source>
        <dbReference type="Google" id="ProtNLM"/>
    </source>
</evidence>
<organism evidence="10">
    <name type="scientific">Selaginella moellendorffii</name>
    <name type="common">Spikemoss</name>
    <dbReference type="NCBI Taxonomy" id="88036"/>
    <lineage>
        <taxon>Eukaryota</taxon>
        <taxon>Viridiplantae</taxon>
        <taxon>Streptophyta</taxon>
        <taxon>Embryophyta</taxon>
        <taxon>Tracheophyta</taxon>
        <taxon>Lycopodiopsida</taxon>
        <taxon>Selaginellales</taxon>
        <taxon>Selaginellaceae</taxon>
        <taxon>Selaginella</taxon>
    </lineage>
</organism>
<dbReference type="PROSITE" id="PS51195">
    <property type="entry name" value="Q_MOTIF"/>
    <property type="match status" value="1"/>
</dbReference>
<evidence type="ECO:0000259" key="8">
    <source>
        <dbReference type="PROSITE" id="PS51195"/>
    </source>
</evidence>
<dbReference type="SMART" id="SM00487">
    <property type="entry name" value="DEXDc"/>
    <property type="match status" value="1"/>
</dbReference>
<dbReference type="EMBL" id="GL377601">
    <property type="protein sequence ID" value="EFJ20628.1"/>
    <property type="molecule type" value="Genomic_DNA"/>
</dbReference>
<dbReference type="Pfam" id="PF00270">
    <property type="entry name" value="DEAD"/>
    <property type="match status" value="1"/>
</dbReference>
<dbReference type="InterPro" id="IPR014014">
    <property type="entry name" value="RNA_helicase_DEAD_Q_motif"/>
</dbReference>
<dbReference type="GO" id="GO:0005524">
    <property type="term" value="F:ATP binding"/>
    <property type="evidence" value="ECO:0007669"/>
    <property type="project" value="UniProtKB-KW"/>
</dbReference>
<reference evidence="9 10" key="1">
    <citation type="journal article" date="2011" name="Science">
        <title>The Selaginella genome identifies genetic changes associated with the evolution of vascular plants.</title>
        <authorList>
            <person name="Banks J.A."/>
            <person name="Nishiyama T."/>
            <person name="Hasebe M."/>
            <person name="Bowman J.L."/>
            <person name="Gribskov M."/>
            <person name="dePamphilis C."/>
            <person name="Albert V.A."/>
            <person name="Aono N."/>
            <person name="Aoyama T."/>
            <person name="Ambrose B.A."/>
            <person name="Ashton N.W."/>
            <person name="Axtell M.J."/>
            <person name="Barker E."/>
            <person name="Barker M.S."/>
            <person name="Bennetzen J.L."/>
            <person name="Bonawitz N.D."/>
            <person name="Chapple C."/>
            <person name="Cheng C."/>
            <person name="Correa L.G."/>
            <person name="Dacre M."/>
            <person name="DeBarry J."/>
            <person name="Dreyer I."/>
            <person name="Elias M."/>
            <person name="Engstrom E.M."/>
            <person name="Estelle M."/>
            <person name="Feng L."/>
            <person name="Finet C."/>
            <person name="Floyd S.K."/>
            <person name="Frommer W.B."/>
            <person name="Fujita T."/>
            <person name="Gramzow L."/>
            <person name="Gutensohn M."/>
            <person name="Harholt J."/>
            <person name="Hattori M."/>
            <person name="Heyl A."/>
            <person name="Hirai T."/>
            <person name="Hiwatashi Y."/>
            <person name="Ishikawa M."/>
            <person name="Iwata M."/>
            <person name="Karol K.G."/>
            <person name="Koehler B."/>
            <person name="Kolukisaoglu U."/>
            <person name="Kubo M."/>
            <person name="Kurata T."/>
            <person name="Lalonde S."/>
            <person name="Li K."/>
            <person name="Li Y."/>
            <person name="Litt A."/>
            <person name="Lyons E."/>
            <person name="Manning G."/>
            <person name="Maruyama T."/>
            <person name="Michael T.P."/>
            <person name="Mikami K."/>
            <person name="Miyazaki S."/>
            <person name="Morinaga S."/>
            <person name="Murata T."/>
            <person name="Mueller-Roeber B."/>
            <person name="Nelson D.R."/>
            <person name="Obara M."/>
            <person name="Oguri Y."/>
            <person name="Olmstead R.G."/>
            <person name="Onodera N."/>
            <person name="Petersen B.L."/>
            <person name="Pils B."/>
            <person name="Prigge M."/>
            <person name="Rensing S.A."/>
            <person name="Riano-Pachon D.M."/>
            <person name="Roberts A.W."/>
            <person name="Sato Y."/>
            <person name="Scheller H.V."/>
            <person name="Schulz B."/>
            <person name="Schulz C."/>
            <person name="Shakirov E.V."/>
            <person name="Shibagaki N."/>
            <person name="Shinohara N."/>
            <person name="Shippen D.E."/>
            <person name="Soerensen I."/>
            <person name="Sotooka R."/>
            <person name="Sugimoto N."/>
            <person name="Sugita M."/>
            <person name="Sumikawa N."/>
            <person name="Tanurdzic M."/>
            <person name="Theissen G."/>
            <person name="Ulvskov P."/>
            <person name="Wakazuki S."/>
            <person name="Weng J.K."/>
            <person name="Willats W.W."/>
            <person name="Wipf D."/>
            <person name="Wolf P.G."/>
            <person name="Yang L."/>
            <person name="Zimmer A.D."/>
            <person name="Zhu Q."/>
            <person name="Mitros T."/>
            <person name="Hellsten U."/>
            <person name="Loque D."/>
            <person name="Otillar R."/>
            <person name="Salamov A."/>
            <person name="Schmutz J."/>
            <person name="Shapiro H."/>
            <person name="Lindquist E."/>
            <person name="Lucas S."/>
            <person name="Rokhsar D."/>
            <person name="Grigoriev I.V."/>
        </authorList>
    </citation>
    <scope>NUCLEOTIDE SEQUENCE [LARGE SCALE GENOMIC DNA]</scope>
</reference>
<evidence type="ECO:0000313" key="10">
    <source>
        <dbReference type="Proteomes" id="UP000001514"/>
    </source>
</evidence>
<evidence type="ECO:0000259" key="7">
    <source>
        <dbReference type="PROSITE" id="PS51194"/>
    </source>
</evidence>
<dbReference type="SUPFAM" id="SSF52540">
    <property type="entry name" value="P-loop containing nucleoside triphosphate hydrolases"/>
    <property type="match status" value="1"/>
</dbReference>
<dbReference type="InterPro" id="IPR014001">
    <property type="entry name" value="Helicase_ATP-bd"/>
</dbReference>
<dbReference type="STRING" id="88036.D8S3R5"/>
<dbReference type="KEGG" id="smo:SELMODRAFT_176623"/>
<evidence type="ECO:0000256" key="2">
    <source>
        <dbReference type="ARBA" id="ARBA00022801"/>
    </source>
</evidence>
<feature type="domain" description="Helicase C-terminal" evidence="7">
    <location>
        <begin position="348"/>
        <end position="502"/>
    </location>
</feature>
<evidence type="ECO:0000256" key="5">
    <source>
        <dbReference type="PROSITE-ProRule" id="PRU00552"/>
    </source>
</evidence>
<dbReference type="GO" id="GO:0003729">
    <property type="term" value="F:mRNA binding"/>
    <property type="evidence" value="ECO:0000318"/>
    <property type="project" value="GO_Central"/>
</dbReference>
<dbReference type="SMART" id="SM00490">
    <property type="entry name" value="HELICc"/>
    <property type="match status" value="1"/>
</dbReference>
<evidence type="ECO:0000256" key="1">
    <source>
        <dbReference type="ARBA" id="ARBA00022741"/>
    </source>
</evidence>
<dbReference type="Pfam" id="PF00271">
    <property type="entry name" value="Helicase_C"/>
    <property type="match status" value="1"/>
</dbReference>
<dbReference type="PROSITE" id="PS51192">
    <property type="entry name" value="HELICASE_ATP_BIND_1"/>
    <property type="match status" value="1"/>
</dbReference>
<keyword evidence="10" id="KW-1185">Reference proteome</keyword>
<dbReference type="Gene3D" id="3.40.50.300">
    <property type="entry name" value="P-loop containing nucleotide triphosphate hydrolases"/>
    <property type="match status" value="2"/>
</dbReference>
<feature type="short sequence motif" description="Q motif" evidence="5">
    <location>
        <begin position="101"/>
        <end position="129"/>
    </location>
</feature>
<dbReference type="CDD" id="cd18787">
    <property type="entry name" value="SF2_C_DEAD"/>
    <property type="match status" value="1"/>
</dbReference>
<dbReference type="InterPro" id="IPR001650">
    <property type="entry name" value="Helicase_C-like"/>
</dbReference>
<dbReference type="AlphaFoldDB" id="D8S3R5"/>
<keyword evidence="1" id="KW-0547">Nucleotide-binding</keyword>
<dbReference type="GO" id="GO:0016787">
    <property type="term" value="F:hydrolase activity"/>
    <property type="evidence" value="ECO:0007669"/>
    <property type="project" value="UniProtKB-KW"/>
</dbReference>
<dbReference type="GO" id="GO:0003724">
    <property type="term" value="F:RNA helicase activity"/>
    <property type="evidence" value="ECO:0007669"/>
    <property type="project" value="InterPro"/>
</dbReference>
<protein>
    <recommendedName>
        <fullName evidence="11">DEAD-box RNA helicase</fullName>
    </recommendedName>
</protein>
<feature type="domain" description="Helicase ATP-binding" evidence="6">
    <location>
        <begin position="132"/>
        <end position="346"/>
    </location>
</feature>
<evidence type="ECO:0000256" key="3">
    <source>
        <dbReference type="ARBA" id="ARBA00022806"/>
    </source>
</evidence>
<keyword evidence="2" id="KW-0378">Hydrolase</keyword>
<dbReference type="Gramene" id="EFJ20628">
    <property type="protein sequence ID" value="EFJ20628"/>
    <property type="gene ID" value="SELMODRAFT_176623"/>
</dbReference>
<dbReference type="InParanoid" id="D8S3R5"/>
<evidence type="ECO:0000256" key="4">
    <source>
        <dbReference type="ARBA" id="ARBA00022840"/>
    </source>
</evidence>
<dbReference type="PANTHER" id="PTHR47960">
    <property type="entry name" value="DEAD-BOX ATP-DEPENDENT RNA HELICASE 50"/>
    <property type="match status" value="1"/>
</dbReference>
<evidence type="ECO:0000313" key="9">
    <source>
        <dbReference type="EMBL" id="EFJ20628.1"/>
    </source>
</evidence>
<keyword evidence="4" id="KW-0067">ATP-binding</keyword>
<dbReference type="InterPro" id="IPR027417">
    <property type="entry name" value="P-loop_NTPase"/>
</dbReference>
<feature type="domain" description="DEAD-box RNA helicase Q" evidence="8">
    <location>
        <begin position="101"/>
        <end position="129"/>
    </location>
</feature>
<keyword evidence="3" id="KW-0347">Helicase</keyword>
<dbReference type="HOGENOM" id="CLU_003041_1_3_1"/>
<dbReference type="FunCoup" id="D8S3R5">
    <property type="interactions" value="3618"/>
</dbReference>
<dbReference type="OMA" id="NGDMLMK"/>
<sequence>MAFLCRQLYPSVAALRSPLARKPPLCRRLSVASGPLRAAQRGGNSSAALADEDNLLDRLRSRRSKEGWSGIAREEEEGRRWRRGKGEKLDYEDSLAEVSTQSFDELGLAEELRGAIEELDLKEPTEVQRMAIPAILDGENVVVASHTGSGKTLAYMLPLVQVYFIPCLRKDEIESGRTVRARKPRALVLCPTRELTEQVLIFFYSRSLQKHSFCHHARFRSAMISGGFRPRPQADALNGALDMVVGTPGRLLMHVEEGNLAFGDIKYVVIDEADTMFDRGFGPELKKIIDPLRNRALRNGSDFQTILSVQKLLDTEFPGIRHIFTSTLHKKVDTSRHFFQKVPGNINKLEALVQVLEPALAKGSRCMVFCRSVDSCRAVDHYLNEMDVHCVNYHGEVPAEDRIKNLAKFKIEDGEGPVPALICTDLAARGLDLQVDHVINFDFPSTSIDYLHRSGRTARMGLKGRVTSLVTKRELALANRLEDAMRRNETLEGVSLERERVLGARMRALKSRYKEAFDRAAAKGVNLEKVGTRALAMAKAKARRIWEKECRKKFASKVTKTGLSKTRGRTKALIRAERRRKFMAKEASSPV</sequence>
<dbReference type="InterPro" id="IPR044742">
    <property type="entry name" value="DEAD/DEAH_RhlB"/>
</dbReference>
<dbReference type="eggNOG" id="KOG0331">
    <property type="taxonomic scope" value="Eukaryota"/>
</dbReference>
<gene>
    <name evidence="9" type="ORF">SELMODRAFT_176623</name>
</gene>
<evidence type="ECO:0000259" key="6">
    <source>
        <dbReference type="PROSITE" id="PS51192"/>
    </source>
</evidence>